<evidence type="ECO:0000313" key="3">
    <source>
        <dbReference type="Proteomes" id="UP000035503"/>
    </source>
</evidence>
<dbReference type="PATRIC" id="fig|1277257.4.peg.613"/>
<dbReference type="EMBL" id="CP004021">
    <property type="protein sequence ID" value="AKK20196.1"/>
    <property type="molecule type" value="Genomic_DNA"/>
</dbReference>
<protein>
    <recommendedName>
        <fullName evidence="4">TIGR02300 family protein</fullName>
    </recommendedName>
</protein>
<proteinExistence type="predicted"/>
<evidence type="ECO:0008006" key="4">
    <source>
        <dbReference type="Google" id="ProtNLM"/>
    </source>
</evidence>
<feature type="region of interest" description="Disordered" evidence="1">
    <location>
        <begin position="58"/>
        <end position="127"/>
    </location>
</feature>
<dbReference type="AlphaFoldDB" id="A0A0G3I2T4"/>
<reference evidence="2 3" key="1">
    <citation type="journal article" date="2015" name="Genome Announc.">
        <title>Complete Genome Sequence of 'Candidatus Liberibacter africanus,' a Bacterium Associated with Citrus Huanglongbing.</title>
        <authorList>
            <person name="Lin H."/>
            <person name="Pietersen G."/>
            <person name="Han C."/>
            <person name="Read D.A."/>
            <person name="Lou B."/>
            <person name="Gupta G."/>
            <person name="Civerolo E.L."/>
        </authorList>
    </citation>
    <scope>NUCLEOTIDE SEQUENCE [LARGE SCALE GENOMIC DNA]</scope>
    <source>
        <strain evidence="2 3">PTSAPSY</strain>
    </source>
</reference>
<name>A0A0G3I2T4_LIBAF</name>
<evidence type="ECO:0000256" key="1">
    <source>
        <dbReference type="SAM" id="MobiDB-lite"/>
    </source>
</evidence>
<dbReference type="KEGG" id="lau:G293_02840"/>
<keyword evidence="3" id="KW-1185">Reference proteome</keyword>
<dbReference type="InterPro" id="IPR012644">
    <property type="entry name" value="CHP02300_FYDLN_acid"/>
</dbReference>
<dbReference type="Pfam" id="PF09538">
    <property type="entry name" value="FYDLN_acid"/>
    <property type="match status" value="1"/>
</dbReference>
<dbReference type="NCBIfam" id="TIGR02300">
    <property type="entry name" value="FYDLN_acid"/>
    <property type="match status" value="1"/>
</dbReference>
<gene>
    <name evidence="2" type="ORF">G293_02840</name>
</gene>
<accession>A0A0G3I2T4</accession>
<sequence>MAKPELGIKRTCPDTGKRFYDLNKKVIVSPYSNNSWPLSYFETPATPVVAEEVCNLDEETEVKHTSSKEDTNTIDTEDNGDLDMEYVQEIDLEEDDDFLEPNDSDTDSDSDIVDIDTIDISEDIESN</sequence>
<dbReference type="OrthoDB" id="9815689at2"/>
<feature type="compositionally biased region" description="Basic and acidic residues" evidence="1">
    <location>
        <begin position="61"/>
        <end position="71"/>
    </location>
</feature>
<evidence type="ECO:0000313" key="2">
    <source>
        <dbReference type="EMBL" id="AKK20196.1"/>
    </source>
</evidence>
<organism evidence="2 3">
    <name type="scientific">Candidatus Liberibacter africanus PTSAPSY</name>
    <dbReference type="NCBI Taxonomy" id="1277257"/>
    <lineage>
        <taxon>Bacteria</taxon>
        <taxon>Pseudomonadati</taxon>
        <taxon>Pseudomonadota</taxon>
        <taxon>Alphaproteobacteria</taxon>
        <taxon>Hyphomicrobiales</taxon>
        <taxon>Rhizobiaceae</taxon>
        <taxon>Liberibacter</taxon>
    </lineage>
</organism>
<dbReference type="STRING" id="1277257.G293_02840"/>
<dbReference type="Proteomes" id="UP000035503">
    <property type="component" value="Chromosome"/>
</dbReference>
<feature type="compositionally biased region" description="Acidic residues" evidence="1">
    <location>
        <begin position="75"/>
        <end position="127"/>
    </location>
</feature>
<dbReference type="RefSeq" id="WP_047264217.1">
    <property type="nucleotide sequence ID" value="NZ_CP004021.1"/>
</dbReference>